<dbReference type="PANTHER" id="PTHR31569:SF4">
    <property type="entry name" value="SWIM-TYPE DOMAIN-CONTAINING PROTEIN"/>
    <property type="match status" value="1"/>
</dbReference>
<feature type="region of interest" description="Disordered" evidence="1">
    <location>
        <begin position="140"/>
        <end position="166"/>
    </location>
</feature>
<sequence length="377" mass="42698">MTKARSRKRVADEGSADSAPSNRQRTDSDTKHRSPRLQAVIAQVCITSIIDDSDDEEQTKRSEDASGDASDDEEQTQQSHDEESKHETPVTQQVDEIPAFTSPSNTAFLDGFGHEYPSWDEFTKAFNEFTASTFQCFPRRSSSSVSKRNEQVKKRQEARDGKPSKEKTLPIHMGFYAVSFHCTHGVKHKSKSQGHRHHEVVRYTNCTARVNARVVEKFEDTYVIRVEALGGHNHPCNEDVYKQYPVARVVKDDDVLARGKMMWESGASVKGILRFFRSTTDKFPTMRDVHNQANGGRTAPNKSCPDEERIEAFLKSFCTETGNCATIFVDGINRARMVAFQTKGMRHLFQAFPQVMMVDATHATNANRYKLFSSLER</sequence>
<reference evidence="3" key="1">
    <citation type="submission" date="2022-11" db="EMBL/GenBank/DDBJ databases">
        <authorList>
            <person name="Morgan W.R."/>
            <person name="Tartar A."/>
        </authorList>
    </citation>
    <scope>NUCLEOTIDE SEQUENCE</scope>
    <source>
        <strain evidence="3">ARSEF 373</strain>
    </source>
</reference>
<gene>
    <name evidence="3" type="ORF">N0F65_002929</name>
</gene>
<dbReference type="InterPro" id="IPR048324">
    <property type="entry name" value="ZSWIM1-3_RNaseH-like"/>
</dbReference>
<dbReference type="EMBL" id="DAKRPA010000041">
    <property type="protein sequence ID" value="DBA01813.1"/>
    <property type="molecule type" value="Genomic_DNA"/>
</dbReference>
<feature type="compositionally biased region" description="Acidic residues" evidence="1">
    <location>
        <begin position="65"/>
        <end position="75"/>
    </location>
</feature>
<feature type="domain" description="ZSWIM1/3 RNaseH-like" evidence="2">
    <location>
        <begin position="316"/>
        <end position="373"/>
    </location>
</feature>
<evidence type="ECO:0000313" key="4">
    <source>
        <dbReference type="Proteomes" id="UP001146120"/>
    </source>
</evidence>
<evidence type="ECO:0000259" key="2">
    <source>
        <dbReference type="Pfam" id="PF21056"/>
    </source>
</evidence>
<protein>
    <recommendedName>
        <fullName evidence="2">ZSWIM1/3 RNaseH-like domain-containing protein</fullName>
    </recommendedName>
</protein>
<keyword evidence="4" id="KW-1185">Reference proteome</keyword>
<accession>A0AAV2Z382</accession>
<name>A0AAV2Z382_9STRA</name>
<evidence type="ECO:0000313" key="3">
    <source>
        <dbReference type="EMBL" id="DBA01813.1"/>
    </source>
</evidence>
<dbReference type="InterPro" id="IPR052579">
    <property type="entry name" value="Zinc_finger_SWIM"/>
</dbReference>
<proteinExistence type="predicted"/>
<comment type="caution">
    <text evidence="3">The sequence shown here is derived from an EMBL/GenBank/DDBJ whole genome shotgun (WGS) entry which is preliminary data.</text>
</comment>
<dbReference type="AlphaFoldDB" id="A0AAV2Z382"/>
<dbReference type="Pfam" id="PF21056">
    <property type="entry name" value="ZSWIM1-3_RNaseH-like"/>
    <property type="match status" value="1"/>
</dbReference>
<evidence type="ECO:0000256" key="1">
    <source>
        <dbReference type="SAM" id="MobiDB-lite"/>
    </source>
</evidence>
<dbReference type="PANTHER" id="PTHR31569">
    <property type="entry name" value="SWIM-TYPE DOMAIN-CONTAINING PROTEIN"/>
    <property type="match status" value="1"/>
</dbReference>
<reference evidence="3" key="2">
    <citation type="journal article" date="2023" name="Microbiol Resour">
        <title>Decontamination and Annotation of the Draft Genome Sequence of the Oomycete Lagenidium giganteum ARSEF 373.</title>
        <authorList>
            <person name="Morgan W.R."/>
            <person name="Tartar A."/>
        </authorList>
    </citation>
    <scope>NUCLEOTIDE SEQUENCE</scope>
    <source>
        <strain evidence="3">ARSEF 373</strain>
    </source>
</reference>
<feature type="compositionally biased region" description="Basic and acidic residues" evidence="1">
    <location>
        <begin position="147"/>
        <end position="166"/>
    </location>
</feature>
<organism evidence="3 4">
    <name type="scientific">Lagenidium giganteum</name>
    <dbReference type="NCBI Taxonomy" id="4803"/>
    <lineage>
        <taxon>Eukaryota</taxon>
        <taxon>Sar</taxon>
        <taxon>Stramenopiles</taxon>
        <taxon>Oomycota</taxon>
        <taxon>Peronosporomycetes</taxon>
        <taxon>Pythiales</taxon>
        <taxon>Pythiaceae</taxon>
    </lineage>
</organism>
<feature type="region of interest" description="Disordered" evidence="1">
    <location>
        <begin position="1"/>
        <end position="97"/>
    </location>
</feature>
<dbReference type="Proteomes" id="UP001146120">
    <property type="component" value="Unassembled WGS sequence"/>
</dbReference>
<feature type="compositionally biased region" description="Basic and acidic residues" evidence="1">
    <location>
        <begin position="79"/>
        <end position="88"/>
    </location>
</feature>